<organism evidence="1">
    <name type="scientific">Anguilla anguilla</name>
    <name type="common">European freshwater eel</name>
    <name type="synonym">Muraena anguilla</name>
    <dbReference type="NCBI Taxonomy" id="7936"/>
    <lineage>
        <taxon>Eukaryota</taxon>
        <taxon>Metazoa</taxon>
        <taxon>Chordata</taxon>
        <taxon>Craniata</taxon>
        <taxon>Vertebrata</taxon>
        <taxon>Euteleostomi</taxon>
        <taxon>Actinopterygii</taxon>
        <taxon>Neopterygii</taxon>
        <taxon>Teleostei</taxon>
        <taxon>Anguilliformes</taxon>
        <taxon>Anguillidae</taxon>
        <taxon>Anguilla</taxon>
    </lineage>
</organism>
<name>A0A0E9R8E8_ANGAN</name>
<dbReference type="AlphaFoldDB" id="A0A0E9R8E8"/>
<proteinExistence type="predicted"/>
<protein>
    <submittedName>
        <fullName evidence="1">Uncharacterized protein</fullName>
    </submittedName>
</protein>
<reference evidence="1" key="2">
    <citation type="journal article" date="2015" name="Fish Shellfish Immunol.">
        <title>Early steps in the European eel (Anguilla anguilla)-Vibrio vulnificus interaction in the gills: Role of the RtxA13 toxin.</title>
        <authorList>
            <person name="Callol A."/>
            <person name="Pajuelo D."/>
            <person name="Ebbesson L."/>
            <person name="Teles M."/>
            <person name="MacKenzie S."/>
            <person name="Amaro C."/>
        </authorList>
    </citation>
    <scope>NUCLEOTIDE SEQUENCE</scope>
</reference>
<evidence type="ECO:0000313" key="1">
    <source>
        <dbReference type="EMBL" id="JAH25421.1"/>
    </source>
</evidence>
<sequence length="22" mass="2417">MAECGGGGVAEVFAIKYEWGWR</sequence>
<reference evidence="1" key="1">
    <citation type="submission" date="2014-11" db="EMBL/GenBank/DDBJ databases">
        <authorList>
            <person name="Amaro Gonzalez C."/>
        </authorList>
    </citation>
    <scope>NUCLEOTIDE SEQUENCE</scope>
</reference>
<dbReference type="EMBL" id="GBXM01083156">
    <property type="protein sequence ID" value="JAH25421.1"/>
    <property type="molecule type" value="Transcribed_RNA"/>
</dbReference>
<accession>A0A0E9R8E8</accession>